<evidence type="ECO:0000313" key="2">
    <source>
        <dbReference type="EMBL" id="CAB3775279.1"/>
    </source>
</evidence>
<name>A0A6J5F906_9BURK</name>
<reference evidence="2 3" key="1">
    <citation type="submission" date="2020-04" db="EMBL/GenBank/DDBJ databases">
        <authorList>
            <person name="De Canck E."/>
        </authorList>
    </citation>
    <scope>NUCLEOTIDE SEQUENCE [LARGE SCALE GENOMIC DNA]</scope>
    <source>
        <strain evidence="2 3">LMG 29542</strain>
    </source>
</reference>
<accession>A0A6J5F906</accession>
<dbReference type="EMBL" id="CADIKH010000369">
    <property type="protein sequence ID" value="CAB3775279.1"/>
    <property type="molecule type" value="Genomic_DNA"/>
</dbReference>
<keyword evidence="3" id="KW-1185">Reference proteome</keyword>
<evidence type="ECO:0000313" key="3">
    <source>
        <dbReference type="Proteomes" id="UP000494363"/>
    </source>
</evidence>
<dbReference type="AlphaFoldDB" id="A0A6J5F906"/>
<dbReference type="Proteomes" id="UP000494363">
    <property type="component" value="Unassembled WGS sequence"/>
</dbReference>
<evidence type="ECO:0000256" key="1">
    <source>
        <dbReference type="SAM" id="MobiDB-lite"/>
    </source>
</evidence>
<sequence>MARPLVEHLLDPRGQRHVPQQMLGEHHLALLRAELREHARRRRQENVAFAHIGKAQVLQHFGDREQVVHLQVQRARDFRHVRAAVVRRRRQRLDQTRHQVGRHMRQPAVQLEPLSRRLAGLARGHLRVDVVDQPPERRVQTIARMPEWHLDLGNHPPRVRRQHQNAVAHEHRFLDVVRDDQHRLDRHAPLRPQVQQVGTQRLGGQHVERGERFVHQQQRRVDHQRARKAHPLAHAARQLARIRILEAVQTDQVDRRQRTLAPLARRHALRLEPRLDVLQHGQPRKQRERLEHHRHAFGRPVERLAQIRDFAVGRLDQPGDDTQQRRLARARAAQ</sequence>
<proteinExistence type="predicted"/>
<organism evidence="2 3">
    <name type="scientific">Paraburkholderia humisilvae</name>
    <dbReference type="NCBI Taxonomy" id="627669"/>
    <lineage>
        <taxon>Bacteria</taxon>
        <taxon>Pseudomonadati</taxon>
        <taxon>Pseudomonadota</taxon>
        <taxon>Betaproteobacteria</taxon>
        <taxon>Burkholderiales</taxon>
        <taxon>Burkholderiaceae</taxon>
        <taxon>Paraburkholderia</taxon>
    </lineage>
</organism>
<dbReference type="AntiFam" id="ANF00095">
    <property type="entry name" value="Shadow ORF (opposite ABC transporters)"/>
</dbReference>
<dbReference type="AntiFam" id="ANF00142">
    <property type="entry name" value="Shadow ORF (opposite yadG)"/>
</dbReference>
<feature type="region of interest" description="Disordered" evidence="1">
    <location>
        <begin position="315"/>
        <end position="334"/>
    </location>
</feature>
<gene>
    <name evidence="2" type="ORF">LMG29542_08661</name>
</gene>
<protein>
    <submittedName>
        <fullName evidence="2">Uncharacterized protein</fullName>
    </submittedName>
</protein>